<proteinExistence type="inferred from homology"/>
<evidence type="ECO:0000313" key="3">
    <source>
        <dbReference type="Proteomes" id="UP000178622"/>
    </source>
</evidence>
<dbReference type="Proteomes" id="UP000178622">
    <property type="component" value="Unassembled WGS sequence"/>
</dbReference>
<dbReference type="InterPro" id="IPR005531">
    <property type="entry name" value="Asp23"/>
</dbReference>
<name>A0A1E8GP47_9LACT</name>
<dbReference type="STRING" id="1859473.BG261_10245"/>
<reference evidence="3" key="1">
    <citation type="submission" date="2016-09" db="EMBL/GenBank/DDBJ databases">
        <title>Draft genome sequence of a novel species of the family Streptococcaceae isolated from flowers.</title>
        <authorList>
            <person name="Chuah L.-O."/>
            <person name="Yap K.-P."/>
            <person name="Thong K.L."/>
            <person name="Liong M.T."/>
            <person name="Ahmad R."/>
            <person name="Rusul G."/>
        </authorList>
    </citation>
    <scope>NUCLEOTIDE SEQUENCE [LARGE SCALE GENOMIC DNA]</scope>
    <source>
        <strain evidence="3">DF1</strain>
    </source>
</reference>
<evidence type="ECO:0008006" key="4">
    <source>
        <dbReference type="Google" id="ProtNLM"/>
    </source>
</evidence>
<protein>
    <recommendedName>
        <fullName evidence="4">Alkaline-shock protein</fullName>
    </recommendedName>
</protein>
<keyword evidence="3" id="KW-1185">Reference proteome</keyword>
<evidence type="ECO:0000256" key="1">
    <source>
        <dbReference type="ARBA" id="ARBA00005721"/>
    </source>
</evidence>
<evidence type="ECO:0000313" key="2">
    <source>
        <dbReference type="EMBL" id="OFI50015.1"/>
    </source>
</evidence>
<dbReference type="EMBL" id="MKIR01000004">
    <property type="protein sequence ID" value="OFI50015.1"/>
    <property type="molecule type" value="Genomic_DNA"/>
</dbReference>
<gene>
    <name evidence="2" type="ORF">BG261_10245</name>
</gene>
<dbReference type="OrthoDB" id="9793465at2"/>
<dbReference type="PANTHER" id="PTHR34297:SF1">
    <property type="entry name" value="ASP23_GLS24 FAMILY ENVELOPE STRESS RESPONSE PROTEIN"/>
    <property type="match status" value="1"/>
</dbReference>
<comment type="similarity">
    <text evidence="1">Belongs to the asp23 family.</text>
</comment>
<organism evidence="2 3">
    <name type="scientific">Floricoccus tropicus</name>
    <dbReference type="NCBI Taxonomy" id="1859473"/>
    <lineage>
        <taxon>Bacteria</taxon>
        <taxon>Bacillati</taxon>
        <taxon>Bacillota</taxon>
        <taxon>Bacilli</taxon>
        <taxon>Lactobacillales</taxon>
        <taxon>Streptococcaceae</taxon>
        <taxon>Floricoccus</taxon>
    </lineage>
</organism>
<accession>A0A1E8GP47</accession>
<dbReference type="Pfam" id="PF03780">
    <property type="entry name" value="Asp23"/>
    <property type="match status" value="1"/>
</dbReference>
<dbReference type="RefSeq" id="WP_070791677.1">
    <property type="nucleotide sequence ID" value="NZ_MKIR01000004.1"/>
</dbReference>
<comment type="caution">
    <text evidence="2">The sequence shown here is derived from an EMBL/GenBank/DDBJ whole genome shotgun (WGS) entry which is preliminary data.</text>
</comment>
<dbReference type="AlphaFoldDB" id="A0A1E8GP47"/>
<sequence length="136" mass="14864">MIMKDVQVENLGAVVISPRVIETIVSITTSNIDGLYSLRNKSFSDFLGKNSEGRGVYISQDEDGLVDVDVYVFLSFGVNVPSVAMNIQKEIKEAVFNMTGIEINDVNVHVSGIVPVKTPKPKHTDLFDGGDFLDAE</sequence>
<dbReference type="PANTHER" id="PTHR34297">
    <property type="entry name" value="HYPOTHETICAL CYTOSOLIC PROTEIN-RELATED"/>
    <property type="match status" value="1"/>
</dbReference>